<dbReference type="Proteomes" id="UP000606003">
    <property type="component" value="Unassembled WGS sequence"/>
</dbReference>
<proteinExistence type="predicted"/>
<evidence type="ECO:0000256" key="1">
    <source>
        <dbReference type="SAM" id="Phobius"/>
    </source>
</evidence>
<name>A0ABR8JVQ8_9BACT</name>
<keyword evidence="1" id="KW-1133">Transmembrane helix</keyword>
<comment type="caution">
    <text evidence="2">The sequence shown here is derived from an EMBL/GenBank/DDBJ whole genome shotgun (WGS) entry which is preliminary data.</text>
</comment>
<protein>
    <recommendedName>
        <fullName evidence="4">DUF304 domain-containing protein</fullName>
    </recommendedName>
</protein>
<reference evidence="2 3" key="1">
    <citation type="submission" date="2020-09" db="EMBL/GenBank/DDBJ databases">
        <authorList>
            <person name="Kim M.K."/>
        </authorList>
    </citation>
    <scope>NUCLEOTIDE SEQUENCE [LARGE SCALE GENOMIC DNA]</scope>
    <source>
        <strain evidence="2 3">BT189</strain>
    </source>
</reference>
<evidence type="ECO:0000313" key="2">
    <source>
        <dbReference type="EMBL" id="MBD2721824.1"/>
    </source>
</evidence>
<evidence type="ECO:0000313" key="3">
    <source>
        <dbReference type="Proteomes" id="UP000606003"/>
    </source>
</evidence>
<feature type="transmembrane region" description="Helical" evidence="1">
    <location>
        <begin position="49"/>
        <end position="71"/>
    </location>
</feature>
<sequence>MSQYAFETPEFGLDEQGLHRLRSRFAFEHIGYSELREANVTRGKSVQNWVVLLVVGLLCLGFSVFTANRLLMFLLYGRGHFYVETLVTPLIPGAIGIAAIWQALRVTDILVVRTGRRRLVFPLDTLKEGRDAMALASYLAKRVPRQMQRLNQPFQQIGRP</sequence>
<dbReference type="EMBL" id="JACXAC010000002">
    <property type="protein sequence ID" value="MBD2721824.1"/>
    <property type="molecule type" value="Genomic_DNA"/>
</dbReference>
<evidence type="ECO:0008006" key="4">
    <source>
        <dbReference type="Google" id="ProtNLM"/>
    </source>
</evidence>
<keyword evidence="1" id="KW-0812">Transmembrane</keyword>
<dbReference type="RefSeq" id="WP_190923092.1">
    <property type="nucleotide sequence ID" value="NZ_JACXAC010000002.1"/>
</dbReference>
<keyword evidence="1" id="KW-0472">Membrane</keyword>
<feature type="transmembrane region" description="Helical" evidence="1">
    <location>
        <begin position="91"/>
        <end position="112"/>
    </location>
</feature>
<keyword evidence="3" id="KW-1185">Reference proteome</keyword>
<accession>A0ABR8JVQ8</accession>
<organism evidence="2 3">
    <name type="scientific">Hymenobacter armeniacus</name>
    <dbReference type="NCBI Taxonomy" id="2771358"/>
    <lineage>
        <taxon>Bacteria</taxon>
        <taxon>Pseudomonadati</taxon>
        <taxon>Bacteroidota</taxon>
        <taxon>Cytophagia</taxon>
        <taxon>Cytophagales</taxon>
        <taxon>Hymenobacteraceae</taxon>
        <taxon>Hymenobacter</taxon>
    </lineage>
</organism>
<gene>
    <name evidence="2" type="ORF">IC234_06755</name>
</gene>